<protein>
    <submittedName>
        <fullName evidence="1">Uncharacterized protein</fullName>
    </submittedName>
</protein>
<dbReference type="Proteomes" id="UP001163603">
    <property type="component" value="Chromosome 8"/>
</dbReference>
<gene>
    <name evidence="1" type="ORF">Pint_12453</name>
</gene>
<comment type="caution">
    <text evidence="1">The sequence shown here is derived from an EMBL/GenBank/DDBJ whole genome shotgun (WGS) entry which is preliminary data.</text>
</comment>
<organism evidence="1 2">
    <name type="scientific">Pistacia integerrima</name>
    <dbReference type="NCBI Taxonomy" id="434235"/>
    <lineage>
        <taxon>Eukaryota</taxon>
        <taxon>Viridiplantae</taxon>
        <taxon>Streptophyta</taxon>
        <taxon>Embryophyta</taxon>
        <taxon>Tracheophyta</taxon>
        <taxon>Spermatophyta</taxon>
        <taxon>Magnoliopsida</taxon>
        <taxon>eudicotyledons</taxon>
        <taxon>Gunneridae</taxon>
        <taxon>Pentapetalae</taxon>
        <taxon>rosids</taxon>
        <taxon>malvids</taxon>
        <taxon>Sapindales</taxon>
        <taxon>Anacardiaceae</taxon>
        <taxon>Pistacia</taxon>
    </lineage>
</organism>
<accession>A0ACC0YCT6</accession>
<sequence length="593" mass="66234">MRPLQCYRSLPLFLILTIAFFFFSSSLFCFTHGASNHLAFQPPLPSESITEVRRFVPEGPSDAPMNEDDDDNNDDYEGSSSIALAAKRTYRRDPLNGFRRYTGGWNIKEVHYWASVGFSAAPLFAIAAIWFLGFGVCLLLICIRHFCSRREPYGYSKIAYALSLIFLIFFIILAAIGFVILYAGQGKFHGSTTSTLDYVVSQADATLDRLNGVSDYLAAAKQLQVDKIFLPSNIQTDIDNIEAKLNASASNLADKTAKSSHDIRDLLDSVRLALILIGAIMLVLAFLGFLFSMFGMQVLVYISCHIHLSDSLQRNGLWNLCSLVVFGWILVAGTFILCGVFLLLHNAAGDTCVAMNEYAQNPTAHTSLDDIIPCVDKATAQETITRSKEVSSQIVEVINEVITNVSNINFAPAFVPFYFNQSGPLVPILCNPFNSDLTNRPCSASELDFNNATLVWNNYVCQVSPTGVCTTPGRLTPTFYSQMSAAVNVSNGLLNDSPFLVELEDCTFVRETFSNIYRDHCPDLQLYSKWIYVGLVMVSTAVMLSLVFWVIYGRERHHRLYTKRLNKSGLEEKKSLELEEIQENKILEERKDS</sequence>
<reference evidence="2" key="1">
    <citation type="journal article" date="2023" name="G3 (Bethesda)">
        <title>Genome assembly and association tests identify interacting loci associated with vigor, precocity, and sex in interspecific pistachio rootstocks.</title>
        <authorList>
            <person name="Palmer W."/>
            <person name="Jacygrad E."/>
            <person name="Sagayaradj S."/>
            <person name="Cavanaugh K."/>
            <person name="Han R."/>
            <person name="Bertier L."/>
            <person name="Beede B."/>
            <person name="Kafkas S."/>
            <person name="Golino D."/>
            <person name="Preece J."/>
            <person name="Michelmore R."/>
        </authorList>
    </citation>
    <scope>NUCLEOTIDE SEQUENCE [LARGE SCALE GENOMIC DNA]</scope>
</reference>
<evidence type="ECO:0000313" key="2">
    <source>
        <dbReference type="Proteomes" id="UP001163603"/>
    </source>
</evidence>
<dbReference type="EMBL" id="CM047743">
    <property type="protein sequence ID" value="KAJ0031858.1"/>
    <property type="molecule type" value="Genomic_DNA"/>
</dbReference>
<evidence type="ECO:0000313" key="1">
    <source>
        <dbReference type="EMBL" id="KAJ0031858.1"/>
    </source>
</evidence>
<proteinExistence type="predicted"/>
<keyword evidence="2" id="KW-1185">Reference proteome</keyword>
<name>A0ACC0YCT6_9ROSI</name>